<dbReference type="Proteomes" id="UP000675747">
    <property type="component" value="Unassembled WGS sequence"/>
</dbReference>
<evidence type="ECO:0000256" key="3">
    <source>
        <dbReference type="SAM" id="Coils"/>
    </source>
</evidence>
<dbReference type="Pfam" id="PF25944">
    <property type="entry name" value="Beta-barrel_RND"/>
    <property type="match status" value="1"/>
</dbReference>
<feature type="coiled-coil region" evidence="3">
    <location>
        <begin position="100"/>
        <end position="167"/>
    </location>
</feature>
<evidence type="ECO:0000256" key="2">
    <source>
        <dbReference type="ARBA" id="ARBA00009477"/>
    </source>
</evidence>
<protein>
    <submittedName>
        <fullName evidence="10">Efflux RND transporter periplasmic adaptor subunit</fullName>
    </submittedName>
</protein>
<feature type="compositionally biased region" description="Polar residues" evidence="4">
    <location>
        <begin position="409"/>
        <end position="419"/>
    </location>
</feature>
<comment type="caution">
    <text evidence="10">The sequence shown here is derived from an EMBL/GenBank/DDBJ whole genome shotgun (WGS) entry which is preliminary data.</text>
</comment>
<dbReference type="PANTHER" id="PTHR30158:SF3">
    <property type="entry name" value="MULTIDRUG EFFLUX PUMP SUBUNIT ACRA-RELATED"/>
    <property type="match status" value="1"/>
</dbReference>
<feature type="domain" description="Multidrug resistance protein MdtA-like C-terminal permuted SH3" evidence="9">
    <location>
        <begin position="352"/>
        <end position="386"/>
    </location>
</feature>
<dbReference type="Pfam" id="PF25876">
    <property type="entry name" value="HH_MFP_RND"/>
    <property type="match status" value="1"/>
</dbReference>
<dbReference type="PROSITE" id="PS51257">
    <property type="entry name" value="PROKAR_LIPOPROTEIN"/>
    <property type="match status" value="1"/>
</dbReference>
<organism evidence="10">
    <name type="scientific">Coralloluteibacterium stylophorae</name>
    <dbReference type="NCBI Taxonomy" id="1776034"/>
    <lineage>
        <taxon>Bacteria</taxon>
        <taxon>Pseudomonadati</taxon>
        <taxon>Pseudomonadota</taxon>
        <taxon>Gammaproteobacteria</taxon>
        <taxon>Lysobacterales</taxon>
        <taxon>Lysobacteraceae</taxon>
        <taxon>Coralloluteibacterium</taxon>
    </lineage>
</organism>
<dbReference type="GO" id="GO:0030313">
    <property type="term" value="C:cell envelope"/>
    <property type="evidence" value="ECO:0007669"/>
    <property type="project" value="UniProtKB-SubCell"/>
</dbReference>
<keyword evidence="5" id="KW-0732">Signal</keyword>
<dbReference type="SUPFAM" id="SSF111369">
    <property type="entry name" value="HlyD-like secretion proteins"/>
    <property type="match status" value="1"/>
</dbReference>
<evidence type="ECO:0000259" key="7">
    <source>
        <dbReference type="Pfam" id="PF25917"/>
    </source>
</evidence>
<keyword evidence="3" id="KW-0175">Coiled coil</keyword>
<reference evidence="10" key="2">
    <citation type="submission" date="2021-04" db="EMBL/GenBank/DDBJ databases">
        <authorList>
            <person name="Karlyshev A.V."/>
        </authorList>
    </citation>
    <scope>NUCLEOTIDE SEQUENCE</scope>
    <source>
        <strain evidence="10">LMG 29479</strain>
    </source>
</reference>
<evidence type="ECO:0000313" key="12">
    <source>
        <dbReference type="Proteomes" id="UP000675747"/>
    </source>
</evidence>
<evidence type="ECO:0000313" key="11">
    <source>
        <dbReference type="EMBL" id="MBS7457564.1"/>
    </source>
</evidence>
<feature type="region of interest" description="Disordered" evidence="4">
    <location>
        <begin position="329"/>
        <end position="352"/>
    </location>
</feature>
<dbReference type="Gene3D" id="1.10.287.470">
    <property type="entry name" value="Helix hairpin bin"/>
    <property type="match status" value="1"/>
</dbReference>
<dbReference type="Gene3D" id="2.40.420.20">
    <property type="match status" value="1"/>
</dbReference>
<dbReference type="Gene3D" id="2.40.30.170">
    <property type="match status" value="1"/>
</dbReference>
<evidence type="ECO:0000259" key="6">
    <source>
        <dbReference type="Pfam" id="PF25876"/>
    </source>
</evidence>
<dbReference type="NCBIfam" id="TIGR01730">
    <property type="entry name" value="RND_mfp"/>
    <property type="match status" value="1"/>
</dbReference>
<dbReference type="GO" id="GO:0046677">
    <property type="term" value="P:response to antibiotic"/>
    <property type="evidence" value="ECO:0007669"/>
    <property type="project" value="TreeGrafter"/>
</dbReference>
<dbReference type="InterPro" id="IPR006143">
    <property type="entry name" value="RND_pump_MFP"/>
</dbReference>
<dbReference type="GO" id="GO:0022857">
    <property type="term" value="F:transmembrane transporter activity"/>
    <property type="evidence" value="ECO:0007669"/>
    <property type="project" value="InterPro"/>
</dbReference>
<dbReference type="EMBL" id="JAGQFT020000006">
    <property type="protein sequence ID" value="MBS7457564.1"/>
    <property type="molecule type" value="Genomic_DNA"/>
</dbReference>
<dbReference type="RefSeq" id="WP_211927087.1">
    <property type="nucleotide sequence ID" value="NZ_JAGQFT020000006.1"/>
</dbReference>
<dbReference type="Pfam" id="PF25917">
    <property type="entry name" value="BSH_RND"/>
    <property type="match status" value="1"/>
</dbReference>
<evidence type="ECO:0000259" key="9">
    <source>
        <dbReference type="Pfam" id="PF25967"/>
    </source>
</evidence>
<evidence type="ECO:0000259" key="8">
    <source>
        <dbReference type="Pfam" id="PF25944"/>
    </source>
</evidence>
<dbReference type="InterPro" id="IPR058627">
    <property type="entry name" value="MdtA-like_C"/>
</dbReference>
<evidence type="ECO:0000313" key="10">
    <source>
        <dbReference type="EMBL" id="MBR0563169.1"/>
    </source>
</evidence>
<reference evidence="11 12" key="1">
    <citation type="journal article" date="2021" name="Microbiol. Resour. Announc.">
        <title>Draft Genome Sequence of Coralloluteibacterium stylophorae LMG 29479T.</title>
        <authorList>
            <person name="Karlyshev A.V."/>
            <person name="Kudryashova E.B."/>
            <person name="Ariskina E.V."/>
            <person name="Conroy A.P."/>
            <person name="Abidueva E.Y."/>
        </authorList>
    </citation>
    <scope>NUCLEOTIDE SEQUENCE [LARGE SCALE GENOMIC DNA]</scope>
    <source>
        <strain evidence="11 12">LMG 29479</strain>
    </source>
</reference>
<dbReference type="InterPro" id="IPR058624">
    <property type="entry name" value="MdtA-like_HH"/>
</dbReference>
<proteinExistence type="inferred from homology"/>
<dbReference type="Pfam" id="PF25967">
    <property type="entry name" value="RND-MFP_C"/>
    <property type="match status" value="1"/>
</dbReference>
<feature type="region of interest" description="Disordered" evidence="4">
    <location>
        <begin position="390"/>
        <end position="450"/>
    </location>
</feature>
<dbReference type="PANTHER" id="PTHR30158">
    <property type="entry name" value="ACRA/E-RELATED COMPONENT OF DRUG EFFLUX TRANSPORTER"/>
    <property type="match status" value="1"/>
</dbReference>
<comment type="similarity">
    <text evidence="2">Belongs to the membrane fusion protein (MFP) (TC 8.A.1) family.</text>
</comment>
<feature type="domain" description="Multidrug resistance protein MdtA-like barrel-sandwich hybrid" evidence="7">
    <location>
        <begin position="61"/>
        <end position="204"/>
    </location>
</feature>
<dbReference type="GO" id="GO:0005886">
    <property type="term" value="C:plasma membrane"/>
    <property type="evidence" value="ECO:0007669"/>
    <property type="project" value="TreeGrafter"/>
</dbReference>
<dbReference type="EMBL" id="JAGQFT010000105">
    <property type="protein sequence ID" value="MBR0563169.1"/>
    <property type="molecule type" value="Genomic_DNA"/>
</dbReference>
<feature type="domain" description="Multidrug resistance protein MdtA-like alpha-helical hairpin" evidence="6">
    <location>
        <begin position="102"/>
        <end position="171"/>
    </location>
</feature>
<comment type="subcellular location">
    <subcellularLocation>
        <location evidence="1">Cell inner membrane</location>
        <topology evidence="1">Lipid-anchor</topology>
    </subcellularLocation>
</comment>
<dbReference type="InterPro" id="IPR058625">
    <property type="entry name" value="MdtA-like_BSH"/>
</dbReference>
<gene>
    <name evidence="11" type="ORF">KB893_010500</name>
    <name evidence="10" type="ORF">KB893_11695</name>
</gene>
<dbReference type="Gene3D" id="2.40.50.100">
    <property type="match status" value="1"/>
</dbReference>
<feature type="domain" description="Multidrug resistance protein MdtA-like beta-barrel" evidence="8">
    <location>
        <begin position="208"/>
        <end position="297"/>
    </location>
</feature>
<feature type="compositionally biased region" description="Low complexity" evidence="4">
    <location>
        <begin position="330"/>
        <end position="352"/>
    </location>
</feature>
<evidence type="ECO:0000256" key="5">
    <source>
        <dbReference type="SAM" id="SignalP"/>
    </source>
</evidence>
<feature type="compositionally biased region" description="Polar residues" evidence="4">
    <location>
        <begin position="441"/>
        <end position="450"/>
    </location>
</feature>
<feature type="signal peptide" evidence="5">
    <location>
        <begin position="1"/>
        <end position="21"/>
    </location>
</feature>
<keyword evidence="12" id="KW-1185">Reference proteome</keyword>
<evidence type="ECO:0000256" key="4">
    <source>
        <dbReference type="SAM" id="MobiDB-lite"/>
    </source>
</evidence>
<name>A0A8J8AYY4_9GAMM</name>
<dbReference type="AlphaFoldDB" id="A0A8J8AYY4"/>
<feature type="chain" id="PRO_5042774410" evidence="5">
    <location>
        <begin position="22"/>
        <end position="450"/>
    </location>
</feature>
<dbReference type="InterPro" id="IPR058626">
    <property type="entry name" value="MdtA-like_b-barrel"/>
</dbReference>
<evidence type="ECO:0000256" key="1">
    <source>
        <dbReference type="ARBA" id="ARBA00004519"/>
    </source>
</evidence>
<sequence>MSRIPRIRPLLLAAALSVALAACGGSGQPQGMPPAQVGTVTVQPGETAIVNELPGRLSPTRVAEVRARVPGIVLERTFVEGSEVEEGDVLFRIDPAPLRAEAASAEASVAQAEADAFQARALARRYEPLIQENAISKQEYDQAVAAQRQAEAQVEAARAQLEAANINLDYTTVTAPISGRIGRALVTEGALVGQGDVTPLATVQQTDPMYADFTQSATDLLQLRRALQAGRIEEVEPGTARVTLMLEDGTEYPLPGKLLFSDITVDETTGQVLLRGIFPNPDGMLLPGAYVRVRIEQAVARNAITVPQQAIQRNSGGQTFVSVVEQAPPAAGQEDQEGQAAQGQGQQPATVAQQRTVTLGGTIGDRWIVESGLEAGDVVIVEGYQRAAPGTPVVASPWTPANVDADQADPTSQQANPAVSGQPPGRAPDEMPPANDAPDQAEQTQPSPQQ</sequence>
<accession>A0A8J8AYY4</accession>